<dbReference type="OrthoDB" id="2392202at2759"/>
<protein>
    <submittedName>
        <fullName evidence="3">Uncharacterized protein</fullName>
    </submittedName>
</protein>
<dbReference type="GO" id="GO:0003723">
    <property type="term" value="F:RNA binding"/>
    <property type="evidence" value="ECO:0007669"/>
    <property type="project" value="TreeGrafter"/>
</dbReference>
<dbReference type="GO" id="GO:0006309">
    <property type="term" value="P:apoptotic DNA fragmentation"/>
    <property type="evidence" value="ECO:0007669"/>
    <property type="project" value="TreeGrafter"/>
</dbReference>
<dbReference type="Proteomes" id="UP000784294">
    <property type="component" value="Unassembled WGS sequence"/>
</dbReference>
<gene>
    <name evidence="3" type="ORF">PXEA_LOCUS7978</name>
</gene>
<evidence type="ECO:0000256" key="1">
    <source>
        <dbReference type="ARBA" id="ARBA00022801"/>
    </source>
</evidence>
<organism evidence="3 4">
    <name type="scientific">Protopolystoma xenopodis</name>
    <dbReference type="NCBI Taxonomy" id="117903"/>
    <lineage>
        <taxon>Eukaryota</taxon>
        <taxon>Metazoa</taxon>
        <taxon>Spiralia</taxon>
        <taxon>Lophotrochozoa</taxon>
        <taxon>Platyhelminthes</taxon>
        <taxon>Monogenea</taxon>
        <taxon>Polyopisthocotylea</taxon>
        <taxon>Polystomatidea</taxon>
        <taxon>Polystomatidae</taxon>
        <taxon>Protopolystoma</taxon>
    </lineage>
</organism>
<reference evidence="3" key="1">
    <citation type="submission" date="2018-11" db="EMBL/GenBank/DDBJ databases">
        <authorList>
            <consortium name="Pathogen Informatics"/>
        </authorList>
    </citation>
    <scope>NUCLEOTIDE SEQUENCE</scope>
</reference>
<dbReference type="GO" id="GO:0005737">
    <property type="term" value="C:cytoplasm"/>
    <property type="evidence" value="ECO:0007669"/>
    <property type="project" value="TreeGrafter"/>
</dbReference>
<dbReference type="GO" id="GO:0005634">
    <property type="term" value="C:nucleus"/>
    <property type="evidence" value="ECO:0007669"/>
    <property type="project" value="TreeGrafter"/>
</dbReference>
<evidence type="ECO:0000313" key="3">
    <source>
        <dbReference type="EMBL" id="VEL14538.1"/>
    </source>
</evidence>
<dbReference type="GO" id="GO:0004525">
    <property type="term" value="F:ribonuclease III activity"/>
    <property type="evidence" value="ECO:0007669"/>
    <property type="project" value="TreeGrafter"/>
</dbReference>
<dbReference type="GO" id="GO:0004530">
    <property type="term" value="F:deoxyribonuclease I activity"/>
    <property type="evidence" value="ECO:0007669"/>
    <property type="project" value="TreeGrafter"/>
</dbReference>
<comment type="caution">
    <text evidence="3">The sequence shown here is derived from an EMBL/GenBank/DDBJ whole genome shotgun (WGS) entry which is preliminary data.</text>
</comment>
<dbReference type="GO" id="GO:0031054">
    <property type="term" value="P:pre-miRNA processing"/>
    <property type="evidence" value="ECO:0007669"/>
    <property type="project" value="TreeGrafter"/>
</dbReference>
<accession>A0A3S4ZLF9</accession>
<feature type="region of interest" description="Disordered" evidence="2">
    <location>
        <begin position="154"/>
        <end position="175"/>
    </location>
</feature>
<keyword evidence="4" id="KW-1185">Reference proteome</keyword>
<evidence type="ECO:0000313" key="4">
    <source>
        <dbReference type="Proteomes" id="UP000784294"/>
    </source>
</evidence>
<dbReference type="GO" id="GO:0030422">
    <property type="term" value="P:siRNA processing"/>
    <property type="evidence" value="ECO:0007669"/>
    <property type="project" value="TreeGrafter"/>
</dbReference>
<sequence>MTCPSQPLLDADHTVRRLCLLVPRHINQRGVYLPAPNRTPSGSGGYLNNGITRENLHRKQLLIPELCYRHPLPASVWRKAVCLPSILHRLHQLLLAEELRCWVALETGLGKIHLPPVFRLSRTQFSAPFSCQTSSLHIFEPLRFVVPLEASPEVGDDYPSCPSPEESSKMALDSNIIRVGNTEGTHDHDAV</sequence>
<name>A0A3S4ZLF9_9PLAT</name>
<proteinExistence type="predicted"/>
<dbReference type="AlphaFoldDB" id="A0A3S4ZLF9"/>
<dbReference type="EMBL" id="CAAALY010021550">
    <property type="protein sequence ID" value="VEL14538.1"/>
    <property type="molecule type" value="Genomic_DNA"/>
</dbReference>
<dbReference type="PANTHER" id="PTHR14950">
    <property type="entry name" value="DICER-RELATED"/>
    <property type="match status" value="1"/>
</dbReference>
<dbReference type="PANTHER" id="PTHR14950:SF37">
    <property type="entry name" value="ENDORIBONUCLEASE DICER"/>
    <property type="match status" value="1"/>
</dbReference>
<keyword evidence="1" id="KW-0378">Hydrolase</keyword>
<evidence type="ECO:0000256" key="2">
    <source>
        <dbReference type="SAM" id="MobiDB-lite"/>
    </source>
</evidence>